<keyword evidence="9 10" id="KW-0472">Membrane</keyword>
<keyword evidence="6 10" id="KW-0735">Signal-anchor</keyword>
<organism evidence="11 12">
    <name type="scientific">Trichostrongylus colubriformis</name>
    <name type="common">Black scour worm</name>
    <dbReference type="NCBI Taxonomy" id="6319"/>
    <lineage>
        <taxon>Eukaryota</taxon>
        <taxon>Metazoa</taxon>
        <taxon>Ecdysozoa</taxon>
        <taxon>Nematoda</taxon>
        <taxon>Chromadorea</taxon>
        <taxon>Rhabditida</taxon>
        <taxon>Rhabditina</taxon>
        <taxon>Rhabditomorpha</taxon>
        <taxon>Strongyloidea</taxon>
        <taxon>Trichostrongylidae</taxon>
        <taxon>Trichostrongylus</taxon>
    </lineage>
</organism>
<evidence type="ECO:0000256" key="7">
    <source>
        <dbReference type="ARBA" id="ARBA00022989"/>
    </source>
</evidence>
<comment type="similarity">
    <text evidence="2 10">Belongs to the glycosyltransferase 31 family.</text>
</comment>
<evidence type="ECO:0000256" key="2">
    <source>
        <dbReference type="ARBA" id="ARBA00008661"/>
    </source>
</evidence>
<keyword evidence="7 10" id="KW-1133">Transmembrane helix</keyword>
<protein>
    <recommendedName>
        <fullName evidence="10">Hexosyltransferase</fullName>
        <ecNumber evidence="10">2.4.1.-</ecNumber>
    </recommendedName>
</protein>
<dbReference type="InterPro" id="IPR002659">
    <property type="entry name" value="Glyco_trans_31"/>
</dbReference>
<dbReference type="PANTHER" id="PTHR11214">
    <property type="entry name" value="BETA-1,3-N-ACETYLGLUCOSAMINYLTRANSFERASE"/>
    <property type="match status" value="1"/>
</dbReference>
<keyword evidence="12" id="KW-1185">Reference proteome</keyword>
<keyword evidence="4" id="KW-0808">Transferase</keyword>
<evidence type="ECO:0000313" key="12">
    <source>
        <dbReference type="Proteomes" id="UP001331761"/>
    </source>
</evidence>
<evidence type="ECO:0000256" key="10">
    <source>
        <dbReference type="RuleBase" id="RU363063"/>
    </source>
</evidence>
<evidence type="ECO:0000256" key="9">
    <source>
        <dbReference type="ARBA" id="ARBA00023136"/>
    </source>
</evidence>
<dbReference type="AlphaFoldDB" id="A0AAN8IHP6"/>
<evidence type="ECO:0000313" key="11">
    <source>
        <dbReference type="EMBL" id="KAK5975194.1"/>
    </source>
</evidence>
<evidence type="ECO:0000256" key="5">
    <source>
        <dbReference type="ARBA" id="ARBA00022692"/>
    </source>
</evidence>
<reference evidence="11 12" key="1">
    <citation type="submission" date="2019-10" db="EMBL/GenBank/DDBJ databases">
        <title>Assembly and Annotation for the nematode Trichostrongylus colubriformis.</title>
        <authorList>
            <person name="Martin J."/>
        </authorList>
    </citation>
    <scope>NUCLEOTIDE SEQUENCE [LARGE SCALE GENOMIC DNA]</scope>
    <source>
        <strain evidence="11">G859</strain>
        <tissue evidence="11">Whole worm</tissue>
    </source>
</reference>
<keyword evidence="3 10" id="KW-0328">Glycosyltransferase</keyword>
<keyword evidence="5 10" id="KW-0812">Transmembrane</keyword>
<dbReference type="Proteomes" id="UP001331761">
    <property type="component" value="Unassembled WGS sequence"/>
</dbReference>
<comment type="caution">
    <text evidence="11">The sequence shown here is derived from an EMBL/GenBank/DDBJ whole genome shotgun (WGS) entry which is preliminary data.</text>
</comment>
<evidence type="ECO:0000256" key="1">
    <source>
        <dbReference type="ARBA" id="ARBA00004323"/>
    </source>
</evidence>
<dbReference type="PANTHER" id="PTHR11214:SF391">
    <property type="entry name" value="BETA-1,3-GALACTOSYLTRANSFERASE BRE-2-RELATED"/>
    <property type="match status" value="1"/>
</dbReference>
<sequence>MRFLQDKTVSLIFVIGSDPDSILAKEELEKYNDILQVDVPESYSNLVYKVLLIYSASQILAAYLWIAANYPTKFVLKVDLDVVILLDKVSVFYTTYVVCISDPSLHLRFLKHLEFSLKLFQLVSHLEEPCERSIRCYVLQKVQPVREVTSPWYIPISSYPEQYLPDYCNGPTYLMTPAALAALIEAVGMAKVFEVEDAFFTGVLARLSDVRIQNERGIWNRRVSFIRLT</sequence>
<dbReference type="EC" id="2.4.1.-" evidence="10"/>
<evidence type="ECO:0000256" key="3">
    <source>
        <dbReference type="ARBA" id="ARBA00022676"/>
    </source>
</evidence>
<evidence type="ECO:0000256" key="6">
    <source>
        <dbReference type="ARBA" id="ARBA00022968"/>
    </source>
</evidence>
<dbReference type="Pfam" id="PF01762">
    <property type="entry name" value="Galactosyl_T"/>
    <property type="match status" value="2"/>
</dbReference>
<comment type="subcellular location">
    <subcellularLocation>
        <location evidence="1 10">Golgi apparatus membrane</location>
        <topology evidence="1 10">Single-pass type II membrane protein</topology>
    </subcellularLocation>
</comment>
<dbReference type="GO" id="GO:0000139">
    <property type="term" value="C:Golgi membrane"/>
    <property type="evidence" value="ECO:0007669"/>
    <property type="project" value="UniProtKB-SubCell"/>
</dbReference>
<accession>A0AAN8IHP6</accession>
<name>A0AAN8IHP6_TRICO</name>
<evidence type="ECO:0000256" key="4">
    <source>
        <dbReference type="ARBA" id="ARBA00022679"/>
    </source>
</evidence>
<dbReference type="GO" id="GO:0006493">
    <property type="term" value="P:protein O-linked glycosylation"/>
    <property type="evidence" value="ECO:0007669"/>
    <property type="project" value="TreeGrafter"/>
</dbReference>
<proteinExistence type="inferred from homology"/>
<dbReference type="GO" id="GO:0016758">
    <property type="term" value="F:hexosyltransferase activity"/>
    <property type="evidence" value="ECO:0007669"/>
    <property type="project" value="InterPro"/>
</dbReference>
<gene>
    <name evidence="11" type="ORF">GCK32_012631</name>
</gene>
<keyword evidence="8 10" id="KW-0333">Golgi apparatus</keyword>
<dbReference type="EMBL" id="WIXE01013321">
    <property type="protein sequence ID" value="KAK5975194.1"/>
    <property type="molecule type" value="Genomic_DNA"/>
</dbReference>
<feature type="transmembrane region" description="Helical" evidence="10">
    <location>
        <begin position="48"/>
        <end position="68"/>
    </location>
</feature>
<evidence type="ECO:0000256" key="8">
    <source>
        <dbReference type="ARBA" id="ARBA00023034"/>
    </source>
</evidence>